<evidence type="ECO:0000313" key="5">
    <source>
        <dbReference type="Proteomes" id="UP000191342"/>
    </source>
</evidence>
<dbReference type="OrthoDB" id="3647246at2759"/>
<feature type="domain" description="SAM-like" evidence="3">
    <location>
        <begin position="723"/>
        <end position="814"/>
    </location>
</feature>
<comment type="caution">
    <text evidence="4">The sequence shown here is derived from an EMBL/GenBank/DDBJ whole genome shotgun (WGS) entry which is preliminary data.</text>
</comment>
<protein>
    <submittedName>
        <fullName evidence="4">Uncharacterized protein</fullName>
    </submittedName>
</protein>
<keyword evidence="5" id="KW-1185">Reference proteome</keyword>
<sequence>MASNPPSLLEYARFYNVAEESTRYCPLNYADDTCEPKTPIPPVEGLEPEHPGERLKEVDRQFCTDLMMEKLETKPEDMEVLSGCLQLDSVKGNIWRGILPEVTTSDSKGETFLLTAEDERMVTSSEFHSTFAESPAPSSPAPSVRLVVPSGPDVPVVPMNTRDVFDQYNSGMSQSTSGDGFTTPGNIPAQSSNIPTTSHLAGDAFYPIVDESGTVHQFVSIESEPDPISSIQGLEAEAYAPTVVSSEHATESEFSAFDFDNAPSTPPFFDVSSHTKSQPNFPIVSPDLTKEKGFSVGRADCQKAQARRDLKRKKGTKALLEPMADTGTPGEQNGIVTASISTLHEGMFVTKGYSNPSITRPTNDRDITQLARDSQNENDNHVTIKTPYEQNLNTMTTQASSSMDKRYSCIAQQELFGVKLGYNLHSTGLRMDSFKPPHTFVSIDYTETPKSSKAVSGGLGSLSLFMQTRGSDGGYVSSSHDPSSLSLSESTRSGQGEFSDVPSLVGDSSSDPDEKPSGFSPSPTPAFSMQEMVTRSAFNPPPVFFLSNTLLTTHPSVVRDMERWPENPPRLIYREYGDASSDPRYHCDAEIILAPDSGLILTTPHELTQRYLPGHGPSDARLNGIQGINSPLREKIFRLMHRYELLVVLICKPDRTDVGRVANACLVREISSLTEFCDAQEGLATTLLIPIPNRSLYIVLWCFGMGRLRYELYPPGMIESITEGESEYEVALRDLGLNPFAARLILDDIRLGGFNQLTDFILDPVPLPSHETVANASTDSRAFDMFVSMRSFFRNMEYGSLVGEGVMHRVSEVIESTVHSSSDENENDEDVYGT</sequence>
<accession>A0A1V6TA43</accession>
<dbReference type="AlphaFoldDB" id="A0A1V6TA43"/>
<feature type="domain" description="DUF7102" evidence="2">
    <location>
        <begin position="543"/>
        <end position="695"/>
    </location>
</feature>
<dbReference type="Pfam" id="PF23394">
    <property type="entry name" value="DUF7102"/>
    <property type="match status" value="1"/>
</dbReference>
<feature type="compositionally biased region" description="Low complexity" evidence="1">
    <location>
        <begin position="477"/>
        <end position="493"/>
    </location>
</feature>
<dbReference type="Pfam" id="PF23395">
    <property type="entry name" value="SAM_6"/>
    <property type="match status" value="1"/>
</dbReference>
<name>A0A1V6TA43_9EURO</name>
<gene>
    <name evidence="4" type="ORF">PENFLA_c012G01334</name>
</gene>
<dbReference type="InterPro" id="IPR057559">
    <property type="entry name" value="SAM_6"/>
</dbReference>
<proteinExistence type="predicted"/>
<dbReference type="InterPro" id="IPR055528">
    <property type="entry name" value="DUF7102"/>
</dbReference>
<feature type="region of interest" description="Disordered" evidence="1">
    <location>
        <begin position="472"/>
        <end position="527"/>
    </location>
</feature>
<evidence type="ECO:0000313" key="4">
    <source>
        <dbReference type="EMBL" id="OQE22729.1"/>
    </source>
</evidence>
<dbReference type="EMBL" id="MLQL01000012">
    <property type="protein sequence ID" value="OQE22729.1"/>
    <property type="molecule type" value="Genomic_DNA"/>
</dbReference>
<evidence type="ECO:0000259" key="3">
    <source>
        <dbReference type="Pfam" id="PF23395"/>
    </source>
</evidence>
<evidence type="ECO:0000259" key="2">
    <source>
        <dbReference type="Pfam" id="PF23394"/>
    </source>
</evidence>
<organism evidence="4 5">
    <name type="scientific">Penicillium flavigenum</name>
    <dbReference type="NCBI Taxonomy" id="254877"/>
    <lineage>
        <taxon>Eukaryota</taxon>
        <taxon>Fungi</taxon>
        <taxon>Dikarya</taxon>
        <taxon>Ascomycota</taxon>
        <taxon>Pezizomycotina</taxon>
        <taxon>Eurotiomycetes</taxon>
        <taxon>Eurotiomycetidae</taxon>
        <taxon>Eurotiales</taxon>
        <taxon>Aspergillaceae</taxon>
        <taxon>Penicillium</taxon>
    </lineage>
</organism>
<reference evidence="5" key="1">
    <citation type="journal article" date="2017" name="Nat. Microbiol.">
        <title>Global analysis of biosynthetic gene clusters reveals vast potential of secondary metabolite production in Penicillium species.</title>
        <authorList>
            <person name="Nielsen J.C."/>
            <person name="Grijseels S."/>
            <person name="Prigent S."/>
            <person name="Ji B."/>
            <person name="Dainat J."/>
            <person name="Nielsen K.F."/>
            <person name="Frisvad J.C."/>
            <person name="Workman M."/>
            <person name="Nielsen J."/>
        </authorList>
    </citation>
    <scope>NUCLEOTIDE SEQUENCE [LARGE SCALE GENOMIC DNA]</scope>
    <source>
        <strain evidence="5">IBT 14082</strain>
    </source>
</reference>
<dbReference type="Proteomes" id="UP000191342">
    <property type="component" value="Unassembled WGS sequence"/>
</dbReference>
<evidence type="ECO:0000256" key="1">
    <source>
        <dbReference type="SAM" id="MobiDB-lite"/>
    </source>
</evidence>